<name>A0A8H5TH20_FUSHE</name>
<dbReference type="AlphaFoldDB" id="A0A8H5TH20"/>
<dbReference type="GO" id="GO:0008270">
    <property type="term" value="F:zinc ion binding"/>
    <property type="evidence" value="ECO:0007669"/>
    <property type="project" value="InterPro"/>
</dbReference>
<evidence type="ECO:0000259" key="3">
    <source>
        <dbReference type="PROSITE" id="PS50048"/>
    </source>
</evidence>
<protein>
    <recommendedName>
        <fullName evidence="3">Zn(2)-C6 fungal-type domain-containing protein</fullName>
    </recommendedName>
</protein>
<dbReference type="PANTHER" id="PTHR35392:SF5">
    <property type="entry name" value="ZN(2)-C6 FUNGAL-TYPE DOMAIN-CONTAINING PROTEIN"/>
    <property type="match status" value="1"/>
</dbReference>
<dbReference type="OrthoDB" id="4226666at2759"/>
<dbReference type="CDD" id="cd00067">
    <property type="entry name" value="GAL4"/>
    <property type="match status" value="1"/>
</dbReference>
<evidence type="ECO:0000313" key="5">
    <source>
        <dbReference type="Proteomes" id="UP000567885"/>
    </source>
</evidence>
<feature type="compositionally biased region" description="Low complexity" evidence="2">
    <location>
        <begin position="1"/>
        <end position="15"/>
    </location>
</feature>
<sequence length="780" mass="86677">MTSVHSRPSPSSSSPYDFESVPDDESWQYIDYTATNPEPSSIGFLSDPASGSLGSFAMVGNVHGTPSPFVSGNTPSSYATGNTPPQYASASNSSPFMLGNTPSPSADSPLLLGEMDQSAFFSGTASFQVSSDNVNSDMFATTTDGDFVQAHNFLTPQQYLFSSQNGNQFQGQGLDGMLTKRGVTSPDVQSADTAADMALMQNFGSDMFSMDMNEQVLPPQVGFDTVQSDPNVPPWNHTNTRGNEAVFIMDDFNNSPSPVSNYSQTSFLSAKASPDGNKSPAAIPIRKVKTGKVEKKKKTEQSGKFVIVTPDSISAHASRPNPFECFEALNRTSQRGRKGPLADATKENALQVRRQGACFCCHSRKVKCDLERPCKSCKKLMVHVPQIVCWRFNDFLTILFPEYIRGHFVKEQMAAFVTENIAGFHVQGVEQVCSVELFSGPLFNTVLSIQAKFFTPKTEEVKNHWQLQNVGGNRVELRTNRAANIGVELDKSAERDGLKKRTKRYIRELLTEPYFVDQITDSFQSTNLPKKVLRIVKQYADATEVSKAEQLCLTQQTADTLRATGMIDQGENHVTPRVLARQIKSIIDELMHREMQQLFDLFSKSLKPKSRREWAPCTAAFLVLCLFMEALEAAADIFVISQNEINMRSSKRPEYERSLALNTCAEVENMPFKQFAYQFHQVYQTHTKEANANGFNPLLDNSFAEQGELDGPAIHFSAQLRELLFGDSWQELQFLAANELLTNNASHPFPMNPETLYTGRLVAKFLMSFQDERTIFGDAV</sequence>
<proteinExistence type="predicted"/>
<dbReference type="GO" id="GO:0000981">
    <property type="term" value="F:DNA-binding transcription factor activity, RNA polymerase II-specific"/>
    <property type="evidence" value="ECO:0007669"/>
    <property type="project" value="InterPro"/>
</dbReference>
<evidence type="ECO:0000256" key="2">
    <source>
        <dbReference type="SAM" id="MobiDB-lite"/>
    </source>
</evidence>
<dbReference type="Proteomes" id="UP000567885">
    <property type="component" value="Unassembled WGS sequence"/>
</dbReference>
<dbReference type="PANTHER" id="PTHR35392">
    <property type="entry name" value="ZN(II)2CYS6 TRANSCRIPTION FACTOR (EUROFUNG)-RELATED-RELATED"/>
    <property type="match status" value="1"/>
</dbReference>
<keyword evidence="5" id="KW-1185">Reference proteome</keyword>
<feature type="region of interest" description="Disordered" evidence="2">
    <location>
        <begin position="1"/>
        <end position="22"/>
    </location>
</feature>
<reference evidence="4 5" key="1">
    <citation type="submission" date="2020-05" db="EMBL/GenBank/DDBJ databases">
        <title>Identification and distribution of gene clusters putatively required for synthesis of sphingolipid metabolism inhibitors in phylogenetically diverse species of the filamentous fungus Fusarium.</title>
        <authorList>
            <person name="Kim H.-S."/>
            <person name="Busman M."/>
            <person name="Brown D.W."/>
            <person name="Divon H."/>
            <person name="Uhlig S."/>
            <person name="Proctor R.H."/>
        </authorList>
    </citation>
    <scope>NUCLEOTIDE SEQUENCE [LARGE SCALE GENOMIC DNA]</scope>
    <source>
        <strain evidence="4 5">NRRL 20693</strain>
    </source>
</reference>
<dbReference type="SUPFAM" id="SSF57701">
    <property type="entry name" value="Zn2/Cys6 DNA-binding domain"/>
    <property type="match status" value="1"/>
</dbReference>
<organism evidence="4 5">
    <name type="scientific">Fusarium heterosporum</name>
    <dbReference type="NCBI Taxonomy" id="42747"/>
    <lineage>
        <taxon>Eukaryota</taxon>
        <taxon>Fungi</taxon>
        <taxon>Dikarya</taxon>
        <taxon>Ascomycota</taxon>
        <taxon>Pezizomycotina</taxon>
        <taxon>Sordariomycetes</taxon>
        <taxon>Hypocreomycetidae</taxon>
        <taxon>Hypocreales</taxon>
        <taxon>Nectriaceae</taxon>
        <taxon>Fusarium</taxon>
        <taxon>Fusarium heterosporum species complex</taxon>
    </lineage>
</organism>
<keyword evidence="1" id="KW-0539">Nucleus</keyword>
<evidence type="ECO:0000256" key="1">
    <source>
        <dbReference type="ARBA" id="ARBA00023242"/>
    </source>
</evidence>
<evidence type="ECO:0000313" key="4">
    <source>
        <dbReference type="EMBL" id="KAF5669621.1"/>
    </source>
</evidence>
<dbReference type="EMBL" id="JAAGWQ010000081">
    <property type="protein sequence ID" value="KAF5669621.1"/>
    <property type="molecule type" value="Genomic_DNA"/>
</dbReference>
<accession>A0A8H5TH20</accession>
<dbReference type="PROSITE" id="PS50048">
    <property type="entry name" value="ZN2_CY6_FUNGAL_2"/>
    <property type="match status" value="1"/>
</dbReference>
<gene>
    <name evidence="4" type="ORF">FHETE_4861</name>
</gene>
<feature type="domain" description="Zn(2)-C6 fungal-type" evidence="3">
    <location>
        <begin position="357"/>
        <end position="389"/>
    </location>
</feature>
<dbReference type="InterPro" id="IPR036864">
    <property type="entry name" value="Zn2-C6_fun-type_DNA-bd_sf"/>
</dbReference>
<dbReference type="InterPro" id="IPR052973">
    <property type="entry name" value="Fungal_sec-metab_reg_TF"/>
</dbReference>
<comment type="caution">
    <text evidence="4">The sequence shown here is derived from an EMBL/GenBank/DDBJ whole genome shotgun (WGS) entry which is preliminary data.</text>
</comment>
<dbReference type="InterPro" id="IPR001138">
    <property type="entry name" value="Zn2Cys6_DnaBD"/>
</dbReference>
<feature type="region of interest" description="Disordered" evidence="2">
    <location>
        <begin position="73"/>
        <end position="102"/>
    </location>
</feature>